<dbReference type="EMBL" id="JAEHOE010000119">
    <property type="protein sequence ID" value="KAG2485980.1"/>
    <property type="molecule type" value="Genomic_DNA"/>
</dbReference>
<gene>
    <name evidence="1" type="ORF">HYH03_015303</name>
</gene>
<evidence type="ECO:0000313" key="1">
    <source>
        <dbReference type="EMBL" id="KAG2485980.1"/>
    </source>
</evidence>
<accession>A0A836BRA6</accession>
<protein>
    <submittedName>
        <fullName evidence="1">Uncharacterized protein</fullName>
    </submittedName>
</protein>
<dbReference type="Proteomes" id="UP000612055">
    <property type="component" value="Unassembled WGS sequence"/>
</dbReference>
<organism evidence="1 2">
    <name type="scientific">Edaphochlamys debaryana</name>
    <dbReference type="NCBI Taxonomy" id="47281"/>
    <lineage>
        <taxon>Eukaryota</taxon>
        <taxon>Viridiplantae</taxon>
        <taxon>Chlorophyta</taxon>
        <taxon>core chlorophytes</taxon>
        <taxon>Chlorophyceae</taxon>
        <taxon>CS clade</taxon>
        <taxon>Chlamydomonadales</taxon>
        <taxon>Chlamydomonadales incertae sedis</taxon>
        <taxon>Edaphochlamys</taxon>
    </lineage>
</organism>
<name>A0A836BRA6_9CHLO</name>
<dbReference type="OrthoDB" id="538655at2759"/>
<evidence type="ECO:0000313" key="2">
    <source>
        <dbReference type="Proteomes" id="UP000612055"/>
    </source>
</evidence>
<sequence length="196" mass="20678">MEQPPGSKPALRVPLGSAEDVPHARMAIRYIYTGELGTSSAADILGARRHGPCGPRQARWTASPGRHRRAIHVPPPAPGHPLDGLRSACQTQLVDSKGAGTEFSAPCGAKVPLGELLAWAFPDAPSVLSNPRSKGRVRSLPASSLEALPSSNSFATDNKASVLLLLAEWLDGHPTAGADVKQRLCGLIRLRCFDAT</sequence>
<keyword evidence="2" id="KW-1185">Reference proteome</keyword>
<reference evidence="1" key="1">
    <citation type="journal article" date="2020" name="bioRxiv">
        <title>Comparative genomics of Chlamydomonas.</title>
        <authorList>
            <person name="Craig R.J."/>
            <person name="Hasan A.R."/>
            <person name="Ness R.W."/>
            <person name="Keightley P.D."/>
        </authorList>
    </citation>
    <scope>NUCLEOTIDE SEQUENCE</scope>
    <source>
        <strain evidence="1">CCAP 11/70</strain>
    </source>
</reference>
<proteinExistence type="predicted"/>
<dbReference type="AlphaFoldDB" id="A0A836BRA6"/>
<comment type="caution">
    <text evidence="1">The sequence shown here is derived from an EMBL/GenBank/DDBJ whole genome shotgun (WGS) entry which is preliminary data.</text>
</comment>